<comment type="function">
    <text evidence="8">Nucleic acid-binding protein which is essential for retrotransposition of LINE-1 elements in the genome. Functions as a nucleic acid chaperone binding its own transcript and therefore preferentially mobilizing the transcript from which they are encoded.</text>
</comment>
<feature type="domain" description="L1 transposable element dsRBD-like" evidence="15">
    <location>
        <begin position="267"/>
        <end position="329"/>
    </location>
</feature>
<accession>A0A8C6N4S6</accession>
<sequence>MPPSPGHPNTTEKLDPDLKAYLMMMVEDIKEDFNNSLKEIQENTAKELQVLKEKQENTTKQVEVLIKKQENTSKQVMEMNKTILDLKMEVDTIKKTQSEATQEIETLGKKSGTIDASISNRIQEMEERISGAEDSIENIGATIKDNTKSKKILTQNIQEIQDTMRRPNLRIIGVDENEDFQLKGPANIFNKIIEENFPNLMNDMPINIQEAYRTPNRLDQKRNCSRRIIIRTTNALNKDRILKEVREKGQVTYKGRPIRITPDFSPETMKARRAWTGVIQTLREHKCQPRLLYPANLSITIDGETKVFHDKTKSTHYLSMNPALQRIITEKNQYKDGNHALEKAKK</sequence>
<dbReference type="Proteomes" id="UP000694415">
    <property type="component" value="Unplaced"/>
</dbReference>
<dbReference type="GO" id="GO:0010494">
    <property type="term" value="C:cytoplasmic stress granule"/>
    <property type="evidence" value="ECO:0007669"/>
    <property type="project" value="UniProtKB-SubCell"/>
</dbReference>
<organism evidence="16 17">
    <name type="scientific">Mus spicilegus</name>
    <name type="common">Mound-building mouse</name>
    <dbReference type="NCBI Taxonomy" id="10103"/>
    <lineage>
        <taxon>Eukaryota</taxon>
        <taxon>Metazoa</taxon>
        <taxon>Chordata</taxon>
        <taxon>Craniata</taxon>
        <taxon>Vertebrata</taxon>
        <taxon>Euteleostomi</taxon>
        <taxon>Mammalia</taxon>
        <taxon>Eutheria</taxon>
        <taxon>Euarchontoglires</taxon>
        <taxon>Glires</taxon>
        <taxon>Rodentia</taxon>
        <taxon>Myomorpha</taxon>
        <taxon>Muroidea</taxon>
        <taxon>Muridae</taxon>
        <taxon>Murinae</taxon>
        <taxon>Mus</taxon>
        <taxon>Mus</taxon>
    </lineage>
</organism>
<evidence type="ECO:0000256" key="7">
    <source>
        <dbReference type="ARBA" id="ARBA00023242"/>
    </source>
</evidence>
<feature type="domain" description="L1 transposable element RRM" evidence="14">
    <location>
        <begin position="166"/>
        <end position="263"/>
    </location>
</feature>
<evidence type="ECO:0000256" key="1">
    <source>
        <dbReference type="ARBA" id="ARBA00004210"/>
    </source>
</evidence>
<evidence type="ECO:0000313" key="17">
    <source>
        <dbReference type="Proteomes" id="UP000694415"/>
    </source>
</evidence>
<dbReference type="Ensembl" id="ENSMSIT00000044581.1">
    <property type="protein sequence ID" value="ENSMSIP00000035387.1"/>
    <property type="gene ID" value="ENSMSIG00000029467.1"/>
</dbReference>
<dbReference type="GO" id="GO:0005730">
    <property type="term" value="C:nucleolus"/>
    <property type="evidence" value="ECO:0007669"/>
    <property type="project" value="UniProtKB-SubCell"/>
</dbReference>
<evidence type="ECO:0000256" key="5">
    <source>
        <dbReference type="ARBA" id="ARBA00022843"/>
    </source>
</evidence>
<dbReference type="AlphaFoldDB" id="A0A8C6N4S6"/>
<name>A0A8C6N4S6_MUSSI</name>
<keyword evidence="5" id="KW-0832">Ubl conjugation</keyword>
<dbReference type="Pfam" id="PF02994">
    <property type="entry name" value="Transposase_22"/>
    <property type="match status" value="1"/>
</dbReference>
<evidence type="ECO:0000259" key="15">
    <source>
        <dbReference type="Pfam" id="PF17490"/>
    </source>
</evidence>
<dbReference type="Gene3D" id="1.20.5.390">
    <property type="entry name" value="L1 transposable element, trimerization domain"/>
    <property type="match status" value="1"/>
</dbReference>
<dbReference type="InterPro" id="IPR004244">
    <property type="entry name" value="Transposase_22"/>
</dbReference>
<keyword evidence="7" id="KW-0539">Nucleus</keyword>
<feature type="coiled-coil region" evidence="13">
    <location>
        <begin position="23"/>
        <end position="72"/>
    </location>
</feature>
<dbReference type="Gene3D" id="3.30.70.1820">
    <property type="entry name" value="L1 transposable element, RRM domain"/>
    <property type="match status" value="1"/>
</dbReference>
<protein>
    <recommendedName>
        <fullName evidence="10">LINE-1 retrotransposable element ORF1 protein</fullName>
    </recommendedName>
    <alternativeName>
        <fullName evidence="11">LINE retrotransposable element 1</fullName>
    </alternativeName>
    <alternativeName>
        <fullName evidence="12">LINE1 retrotransposable element 1</fullName>
    </alternativeName>
</protein>
<dbReference type="FunFam" id="1.20.5.390:FF:000005">
    <property type="entry name" value="LINE-1 retrotransposable element ORF1 protein"/>
    <property type="match status" value="1"/>
</dbReference>
<evidence type="ECO:0000256" key="12">
    <source>
        <dbReference type="ARBA" id="ARBA00078321"/>
    </source>
</evidence>
<dbReference type="FunFam" id="3.30.70.1820:FF:000002">
    <property type="entry name" value="LINE-1 retrotransposable element ORF1 protein"/>
    <property type="match status" value="1"/>
</dbReference>
<keyword evidence="6 13" id="KW-0175">Coiled coil</keyword>
<keyword evidence="17" id="KW-1185">Reference proteome</keyword>
<dbReference type="InterPro" id="IPR042566">
    <property type="entry name" value="L1_C"/>
</dbReference>
<reference evidence="16" key="1">
    <citation type="submission" date="2025-08" db="UniProtKB">
        <authorList>
            <consortium name="Ensembl"/>
        </authorList>
    </citation>
    <scope>IDENTIFICATION</scope>
</reference>
<evidence type="ECO:0000256" key="10">
    <source>
        <dbReference type="ARBA" id="ARBA00067412"/>
    </source>
</evidence>
<evidence type="ECO:0000256" key="4">
    <source>
        <dbReference type="ARBA" id="ARBA00022741"/>
    </source>
</evidence>
<dbReference type="FunFam" id="3.30.250.20:FF:000004">
    <property type="entry name" value="L1 transposable element"/>
    <property type="match status" value="1"/>
</dbReference>
<proteinExistence type="inferred from homology"/>
<evidence type="ECO:0000256" key="6">
    <source>
        <dbReference type="ARBA" id="ARBA00023054"/>
    </source>
</evidence>
<evidence type="ECO:0000256" key="13">
    <source>
        <dbReference type="SAM" id="Coils"/>
    </source>
</evidence>
<reference evidence="16" key="2">
    <citation type="submission" date="2025-09" db="UniProtKB">
        <authorList>
            <consortium name="Ensembl"/>
        </authorList>
    </citation>
    <scope>IDENTIFICATION</scope>
</reference>
<evidence type="ECO:0000256" key="8">
    <source>
        <dbReference type="ARBA" id="ARBA00060281"/>
    </source>
</evidence>
<dbReference type="Pfam" id="PF17490">
    <property type="entry name" value="Tnp_22_dsRBD"/>
    <property type="match status" value="1"/>
</dbReference>
<keyword evidence="3" id="KW-0963">Cytoplasm</keyword>
<dbReference type="InterPro" id="IPR035300">
    <property type="entry name" value="L1_dsRBD"/>
</dbReference>
<dbReference type="GO" id="GO:0000166">
    <property type="term" value="F:nucleotide binding"/>
    <property type="evidence" value="ECO:0007669"/>
    <property type="project" value="UniProtKB-KW"/>
</dbReference>
<dbReference type="GeneTree" id="ENSGT01050000244818"/>
<dbReference type="InterPro" id="IPR043636">
    <property type="entry name" value="L1_RRM_dom"/>
</dbReference>
<dbReference type="PANTHER" id="PTHR11505">
    <property type="entry name" value="L1 TRANSPOSABLE ELEMENT-RELATED"/>
    <property type="match status" value="1"/>
</dbReference>
<keyword evidence="4" id="KW-0547">Nucleotide-binding</keyword>
<evidence type="ECO:0000256" key="9">
    <source>
        <dbReference type="ARBA" id="ARBA00061640"/>
    </source>
</evidence>
<dbReference type="GO" id="GO:0032197">
    <property type="term" value="P:retrotransposition"/>
    <property type="evidence" value="ECO:0007669"/>
    <property type="project" value="UniProtKB-ARBA"/>
</dbReference>
<comment type="similarity">
    <text evidence="9">Belongs to the transposase 22 family.</text>
</comment>
<evidence type="ECO:0000256" key="3">
    <source>
        <dbReference type="ARBA" id="ARBA00022490"/>
    </source>
</evidence>
<dbReference type="Gene3D" id="3.30.250.20">
    <property type="entry name" value="L1 transposable element, C-terminal domain"/>
    <property type="match status" value="1"/>
</dbReference>
<evidence type="ECO:0000256" key="11">
    <source>
        <dbReference type="ARBA" id="ARBA00076441"/>
    </source>
</evidence>
<comment type="subcellular location">
    <subcellularLocation>
        <location evidence="1">Cytoplasm</location>
        <location evidence="1">Stress granule</location>
    </subcellularLocation>
    <subcellularLocation>
        <location evidence="2">Nucleus</location>
        <location evidence="2">Nucleolus</location>
    </subcellularLocation>
</comment>
<evidence type="ECO:0000256" key="2">
    <source>
        <dbReference type="ARBA" id="ARBA00004604"/>
    </source>
</evidence>
<evidence type="ECO:0000259" key="14">
    <source>
        <dbReference type="Pfam" id="PF02994"/>
    </source>
</evidence>
<evidence type="ECO:0000313" key="16">
    <source>
        <dbReference type="Ensembl" id="ENSMSIP00000035387.1"/>
    </source>
</evidence>